<comment type="similarity">
    <text evidence="1 5">Belongs to the iron/ascorbate-dependent oxidoreductase family.</text>
</comment>
<organism evidence="8 9">
    <name type="scientific">Fusarium pseudocircinatum</name>
    <dbReference type="NCBI Taxonomy" id="56676"/>
    <lineage>
        <taxon>Eukaryota</taxon>
        <taxon>Fungi</taxon>
        <taxon>Dikarya</taxon>
        <taxon>Ascomycota</taxon>
        <taxon>Pezizomycotina</taxon>
        <taxon>Sordariomycetes</taxon>
        <taxon>Hypocreomycetidae</taxon>
        <taxon>Hypocreales</taxon>
        <taxon>Nectriaceae</taxon>
        <taxon>Fusarium</taxon>
        <taxon>Fusarium fujikuroi species complex</taxon>
    </lineage>
</organism>
<accession>A0A8H5LG56</accession>
<dbReference type="InterPro" id="IPR026992">
    <property type="entry name" value="DIOX_N"/>
</dbReference>
<evidence type="ECO:0000256" key="2">
    <source>
        <dbReference type="ARBA" id="ARBA00022723"/>
    </source>
</evidence>
<dbReference type="AlphaFoldDB" id="A0A8H5LG56"/>
<dbReference type="GO" id="GO:0046872">
    <property type="term" value="F:metal ion binding"/>
    <property type="evidence" value="ECO:0007669"/>
    <property type="project" value="UniProtKB-KW"/>
</dbReference>
<gene>
    <name evidence="8" type="ORF">FPCIR_6300</name>
</gene>
<keyword evidence="3 5" id="KW-0560">Oxidoreductase</keyword>
<dbReference type="GO" id="GO:0016491">
    <property type="term" value="F:oxidoreductase activity"/>
    <property type="evidence" value="ECO:0007669"/>
    <property type="project" value="UniProtKB-KW"/>
</dbReference>
<evidence type="ECO:0000313" key="8">
    <source>
        <dbReference type="EMBL" id="KAF5590778.1"/>
    </source>
</evidence>
<evidence type="ECO:0000259" key="7">
    <source>
        <dbReference type="PROSITE" id="PS51471"/>
    </source>
</evidence>
<dbReference type="InterPro" id="IPR005123">
    <property type="entry name" value="Oxoglu/Fe-dep_dioxygenase_dom"/>
</dbReference>
<dbReference type="OrthoDB" id="288590at2759"/>
<evidence type="ECO:0000256" key="3">
    <source>
        <dbReference type="ARBA" id="ARBA00023002"/>
    </source>
</evidence>
<feature type="compositionally biased region" description="Basic and acidic residues" evidence="6">
    <location>
        <begin position="1"/>
        <end position="10"/>
    </location>
</feature>
<evidence type="ECO:0000256" key="1">
    <source>
        <dbReference type="ARBA" id="ARBA00008056"/>
    </source>
</evidence>
<dbReference type="EMBL" id="JAAOAS010000139">
    <property type="protein sequence ID" value="KAF5590778.1"/>
    <property type="molecule type" value="Genomic_DNA"/>
</dbReference>
<keyword evidence="4 5" id="KW-0408">Iron</keyword>
<name>A0A8H5LG56_9HYPO</name>
<evidence type="ECO:0000256" key="5">
    <source>
        <dbReference type="RuleBase" id="RU003682"/>
    </source>
</evidence>
<dbReference type="Gene3D" id="2.60.120.330">
    <property type="entry name" value="B-lactam Antibiotic, Isopenicillin N Synthase, Chain"/>
    <property type="match status" value="2"/>
</dbReference>
<dbReference type="InterPro" id="IPR027443">
    <property type="entry name" value="IPNS-like_sf"/>
</dbReference>
<dbReference type="PANTHER" id="PTHR10209:SF886">
    <property type="entry name" value="UPF0676 PROTEIN C1494.01"/>
    <property type="match status" value="1"/>
</dbReference>
<dbReference type="GO" id="GO:0044283">
    <property type="term" value="P:small molecule biosynthetic process"/>
    <property type="evidence" value="ECO:0007669"/>
    <property type="project" value="UniProtKB-ARBA"/>
</dbReference>
<dbReference type="Pfam" id="PF03171">
    <property type="entry name" value="2OG-FeII_Oxy"/>
    <property type="match status" value="1"/>
</dbReference>
<keyword evidence="2 5" id="KW-0479">Metal-binding</keyword>
<sequence length="326" mass="35714">MNYPMRDKAAHFRRPLGPDQNTANIPIIDISAPGADQEEVAKQLVDAAEEHGFIYIRNLGHDIQAQDIDGAFDLVGDFKEAFNFGEFADGKAQQPLPSDLVPDEPQISAFANSCHDLCQKLLYLLGLGLGVDDFFSSAHNTEKGASSSILRFLRYPAPESTAHSEDDIRAGAHSDYGSITLLFRLKGQAGLEVLRKDNVWAPVPVCPAGTEQDPSPPILINIGDLLSYWTNGLFRSTLHRVVFPSEGSSGVQGETSNGPRYSIAYFCHPVGAAPLEPVPSERVKNFTPSEGVSSENPYATRKVMTADEHLFMRLKESYGDLYEEKS</sequence>
<evidence type="ECO:0000256" key="4">
    <source>
        <dbReference type="ARBA" id="ARBA00023004"/>
    </source>
</evidence>
<evidence type="ECO:0000313" key="9">
    <source>
        <dbReference type="Proteomes" id="UP000546213"/>
    </source>
</evidence>
<dbReference type="InterPro" id="IPR044861">
    <property type="entry name" value="IPNS-like_FE2OG_OXY"/>
</dbReference>
<evidence type="ECO:0000256" key="6">
    <source>
        <dbReference type="SAM" id="MobiDB-lite"/>
    </source>
</evidence>
<dbReference type="SUPFAM" id="SSF51197">
    <property type="entry name" value="Clavaminate synthase-like"/>
    <property type="match status" value="1"/>
</dbReference>
<comment type="caution">
    <text evidence="8">The sequence shown here is derived from an EMBL/GenBank/DDBJ whole genome shotgun (WGS) entry which is preliminary data.</text>
</comment>
<dbReference type="PROSITE" id="PS51471">
    <property type="entry name" value="FE2OG_OXY"/>
    <property type="match status" value="1"/>
</dbReference>
<reference evidence="8 9" key="1">
    <citation type="submission" date="2020-05" db="EMBL/GenBank/DDBJ databases">
        <title>Identification and distribution of gene clusters putatively required for synthesis of sphingolipid metabolism inhibitors in phylogenetically diverse species of the filamentous fungus Fusarium.</title>
        <authorList>
            <person name="Kim H.-S."/>
            <person name="Busman M."/>
            <person name="Brown D.W."/>
            <person name="Divon H."/>
            <person name="Uhlig S."/>
            <person name="Proctor R.H."/>
        </authorList>
    </citation>
    <scope>NUCLEOTIDE SEQUENCE [LARGE SCALE GENOMIC DNA]</scope>
    <source>
        <strain evidence="8 9">NRRL 36939</strain>
    </source>
</reference>
<dbReference type="PANTHER" id="PTHR10209">
    <property type="entry name" value="OXIDOREDUCTASE, 2OG-FE II OXYGENASE FAMILY PROTEIN"/>
    <property type="match status" value="1"/>
</dbReference>
<feature type="region of interest" description="Disordered" evidence="6">
    <location>
        <begin position="1"/>
        <end position="20"/>
    </location>
</feature>
<proteinExistence type="inferred from homology"/>
<dbReference type="Proteomes" id="UP000546213">
    <property type="component" value="Unassembled WGS sequence"/>
</dbReference>
<protein>
    <submittedName>
        <fullName evidence="8">Gibberellin 20-oxidase</fullName>
    </submittedName>
</protein>
<feature type="domain" description="Fe2OG dioxygenase" evidence="7">
    <location>
        <begin position="145"/>
        <end position="269"/>
    </location>
</feature>
<keyword evidence="9" id="KW-1185">Reference proteome</keyword>
<dbReference type="Pfam" id="PF14226">
    <property type="entry name" value="DIOX_N"/>
    <property type="match status" value="1"/>
</dbReference>